<feature type="region of interest" description="Disordered" evidence="3">
    <location>
        <begin position="704"/>
        <end position="793"/>
    </location>
</feature>
<feature type="compositionally biased region" description="Low complexity" evidence="3">
    <location>
        <begin position="837"/>
        <end position="852"/>
    </location>
</feature>
<accession>A0A2R8BQ63</accession>
<feature type="region of interest" description="Disordered" evidence="3">
    <location>
        <begin position="544"/>
        <end position="604"/>
    </location>
</feature>
<feature type="compositionally biased region" description="Acidic residues" evidence="3">
    <location>
        <begin position="909"/>
        <end position="918"/>
    </location>
</feature>
<dbReference type="InterPro" id="IPR028992">
    <property type="entry name" value="Hedgehog/Intein_dom"/>
</dbReference>
<dbReference type="PROSITE" id="PS50817">
    <property type="entry name" value="INTEIN_N_TER"/>
    <property type="match status" value="1"/>
</dbReference>
<dbReference type="SUPFAM" id="SSF51120">
    <property type="entry name" value="beta-Roll"/>
    <property type="match status" value="4"/>
</dbReference>
<proteinExistence type="predicted"/>
<dbReference type="Proteomes" id="UP000244912">
    <property type="component" value="Unassembled WGS sequence"/>
</dbReference>
<dbReference type="EMBL" id="ONZF01000001">
    <property type="protein sequence ID" value="SPJ22297.1"/>
    <property type="molecule type" value="Genomic_DNA"/>
</dbReference>
<dbReference type="Pfam" id="PF00353">
    <property type="entry name" value="HemolysinCabind"/>
    <property type="match status" value="9"/>
</dbReference>
<dbReference type="GO" id="GO:0005509">
    <property type="term" value="F:calcium ion binding"/>
    <property type="evidence" value="ECO:0007669"/>
    <property type="project" value="InterPro"/>
</dbReference>
<feature type="compositionally biased region" description="Acidic residues" evidence="3">
    <location>
        <begin position="563"/>
        <end position="577"/>
    </location>
</feature>
<organism evidence="5 6">
    <name type="scientific">Palleronia abyssalis</name>
    <dbReference type="NCBI Taxonomy" id="1501240"/>
    <lineage>
        <taxon>Bacteria</taxon>
        <taxon>Pseudomonadati</taxon>
        <taxon>Pseudomonadota</taxon>
        <taxon>Alphaproteobacteria</taxon>
        <taxon>Rhodobacterales</taxon>
        <taxon>Roseobacteraceae</taxon>
        <taxon>Palleronia</taxon>
    </lineage>
</organism>
<dbReference type="RefSeq" id="WP_181375653.1">
    <property type="nucleotide sequence ID" value="NZ_ONZF01000001.1"/>
</dbReference>
<gene>
    <name evidence="5" type="primary">cya_1</name>
    <name evidence="5" type="ORF">PAA8504_00087</name>
</gene>
<dbReference type="InterPro" id="IPR018511">
    <property type="entry name" value="Hemolysin-typ_Ca-bd_CS"/>
</dbReference>
<dbReference type="PANTHER" id="PTHR38340">
    <property type="entry name" value="S-LAYER PROTEIN"/>
    <property type="match status" value="1"/>
</dbReference>
<reference evidence="5 6" key="1">
    <citation type="submission" date="2018-03" db="EMBL/GenBank/DDBJ databases">
        <authorList>
            <person name="Keele B.F."/>
        </authorList>
    </citation>
    <scope>NUCLEOTIDE SEQUENCE [LARGE SCALE GENOMIC DNA]</scope>
    <source>
        <strain evidence="5 6">CECT 8504</strain>
    </source>
</reference>
<dbReference type="InterPro" id="IPR050557">
    <property type="entry name" value="RTX_toxin/Mannuronan_C5-epim"/>
</dbReference>
<dbReference type="PRINTS" id="PR00313">
    <property type="entry name" value="CABNDNGRPT"/>
</dbReference>
<dbReference type="InterPro" id="IPR001343">
    <property type="entry name" value="Hemolysn_Ca-bd"/>
</dbReference>
<sequence>MTYWPKSTTKKDGIVDGTEGADSIVAGYEDSDGDRIDGNDAIFGNVGSDDDIVDARGGDDVIESEDGNDTVYAGAGDDTVDGGSGNDVIYGDSDLPGGGDDLIFRWSELPDTHISYSGDKIDDGDDLDGKTLTQQVGDVKVTVKTPGKSDLETEFSDESIYVGTLDDDVSSKSSLLSEAHDDDVGKYEIGFDTPVEDVTFTISDIDANVGYVQVLAYDENGNPVQVDISVLDPSKSGDLQVGPDGKITELNQETNDAADSTQAATISIPGPVTRIEIVHAADGSGQSDINISDIHIGSVPGGDTAAGDDDLSGGVGDDTIFGEGGDDTITGGSGDDKLEGGDGNDSISGDGGSGPQKVTLDFNDLHKGQIVDDEYVSDGVTISSPTNKVMAFDTANPTGGDHDLATGNLGKVLILSEDGNSHDPDDDADGGKFVFEFDDPSEVHSLTVLDIDHREDGGKIKLYDAHNNLIDTISIPTTGNNGQATIDINTDGVARMEVILEGSGAIDNLSYTVPSGSDGNDTIYGGDGQDTVDGGGGDDLIDTRGGDAAFDTDVPFVSPDPAGAEDPDVLGDMDPDPDNDRDSVNGGAGNDTIRTGDDADTIYGGEGDDLIEAGIDDDYVEGGEGNDKILDVQGADTIYGGDGDDTIVAGVDTLTDDVDPNTDDGRDYVDGGDGNDHIITGDDDDTVFGGAGNDYIDAGIDDDHVEGGEGNDTILGGQGDDTVLGGEGDDDIKGGDGDDSIRGQGGEDTIDGGAGNDFISGGDDDDYLRGGDGDDEIVGNGGNDTLEGGDGNDFVRGSILDDTIRGDGGDDTLVGGLGHDLLEGGAGNDSINAAGGDDTVYGGTGDDTINGGDAPGSDSLFGEDDRDTFILVGEGDSVFGGSGGDDYDTLDLTGSLQPGGSYKIINKTDDDDPGDTVDGDSPNDGTDGTVVFFDAGGNETGRLEYENIENIIPCFTPGTLIATPKGEMRVEDLREGDRVITRDNGIQEIRWTGEKRLTRNELLRQPELKPVLIRKGALGHGLPERDMLVSPNHRMLSASDQAALYFEEREVLVAAKHLTHSTGIEQVEALGVSYIHFMFDRHEVVLSDGTWSESFQPGDYTLKGIGDAQRQEIVSLFPELDLPQGIEGYRSARRSLKKHEARLLLQD</sequence>
<name>A0A2R8BQ63_9RHOB</name>
<feature type="compositionally biased region" description="Basic and acidic residues" evidence="3">
    <location>
        <begin position="663"/>
        <end position="680"/>
    </location>
</feature>
<protein>
    <submittedName>
        <fullName evidence="5">Bifunctional hemolysin/adenylate cyclase</fullName>
    </submittedName>
</protein>
<dbReference type="PANTHER" id="PTHR38340:SF1">
    <property type="entry name" value="S-LAYER PROTEIN"/>
    <property type="match status" value="1"/>
</dbReference>
<evidence type="ECO:0000313" key="5">
    <source>
        <dbReference type="EMBL" id="SPJ22297.1"/>
    </source>
</evidence>
<feature type="domain" description="Hedgehog/Intein (Hint)" evidence="4">
    <location>
        <begin position="953"/>
        <end position="1099"/>
    </location>
</feature>
<evidence type="ECO:0000259" key="4">
    <source>
        <dbReference type="Pfam" id="PF13403"/>
    </source>
</evidence>
<dbReference type="PROSITE" id="PS00330">
    <property type="entry name" value="HEMOLYSIN_CALCIUM"/>
    <property type="match status" value="5"/>
</dbReference>
<feature type="compositionally biased region" description="Basic and acidic residues" evidence="3">
    <location>
        <begin position="731"/>
        <end position="741"/>
    </location>
</feature>
<evidence type="ECO:0000256" key="1">
    <source>
        <dbReference type="ARBA" id="ARBA00004613"/>
    </source>
</evidence>
<evidence type="ECO:0000313" key="6">
    <source>
        <dbReference type="Proteomes" id="UP000244912"/>
    </source>
</evidence>
<dbReference type="GO" id="GO:0016539">
    <property type="term" value="P:intein-mediated protein splicing"/>
    <property type="evidence" value="ECO:0007669"/>
    <property type="project" value="InterPro"/>
</dbReference>
<dbReference type="InterPro" id="IPR011049">
    <property type="entry name" value="Serralysin-like_metalloprot_C"/>
</dbReference>
<dbReference type="Pfam" id="PF13403">
    <property type="entry name" value="Hint_2"/>
    <property type="match status" value="1"/>
</dbReference>
<dbReference type="Gene3D" id="2.170.16.10">
    <property type="entry name" value="Hedgehog/Intein (Hint) domain"/>
    <property type="match status" value="1"/>
</dbReference>
<feature type="region of interest" description="Disordered" evidence="3">
    <location>
        <begin position="320"/>
        <end position="360"/>
    </location>
</feature>
<dbReference type="AlphaFoldDB" id="A0A2R8BQ63"/>
<dbReference type="GO" id="GO:0005576">
    <property type="term" value="C:extracellular region"/>
    <property type="evidence" value="ECO:0007669"/>
    <property type="project" value="UniProtKB-SubCell"/>
</dbReference>
<feature type="region of interest" description="Disordered" evidence="3">
    <location>
        <begin position="837"/>
        <end position="863"/>
    </location>
</feature>
<dbReference type="InterPro" id="IPR036844">
    <property type="entry name" value="Hint_dom_sf"/>
</dbReference>
<dbReference type="InterPro" id="IPR006141">
    <property type="entry name" value="Intein_N"/>
</dbReference>
<evidence type="ECO:0000256" key="3">
    <source>
        <dbReference type="SAM" id="MobiDB-lite"/>
    </source>
</evidence>
<comment type="subcellular location">
    <subcellularLocation>
        <location evidence="1">Secreted</location>
    </subcellularLocation>
</comment>
<dbReference type="Gene3D" id="2.150.10.10">
    <property type="entry name" value="Serralysin-like metalloprotease, C-terminal"/>
    <property type="match status" value="7"/>
</dbReference>
<feature type="region of interest" description="Disordered" evidence="3">
    <location>
        <begin position="906"/>
        <end position="927"/>
    </location>
</feature>
<evidence type="ECO:0000256" key="2">
    <source>
        <dbReference type="ARBA" id="ARBA00022525"/>
    </source>
</evidence>
<keyword evidence="6" id="KW-1185">Reference proteome</keyword>
<keyword evidence="2" id="KW-0964">Secreted</keyword>
<dbReference type="SUPFAM" id="SSF51294">
    <property type="entry name" value="Hedgehog/intein (Hint) domain"/>
    <property type="match status" value="1"/>
</dbReference>
<feature type="region of interest" description="Disordered" evidence="3">
    <location>
        <begin position="653"/>
        <end position="685"/>
    </location>
</feature>